<comment type="caution">
    <text evidence="2">The sequence shown here is derived from an EMBL/GenBank/DDBJ whole genome shotgun (WGS) entry which is preliminary data.</text>
</comment>
<protein>
    <submittedName>
        <fullName evidence="2">Uncharacterized protein</fullName>
    </submittedName>
</protein>
<sequence length="112" mass="12118">MWTYVGSRYVLAVTTMMAGVHAQNSDKSSCGSLFVAFGYSGGNDIYCYPFIDTDMGRYTAWYNGSTTIILTGNPDECPDETLGPVSNVLGIGGMTVPNNATLDRTTYDDNPF</sequence>
<keyword evidence="3" id="KW-1185">Reference proteome</keyword>
<proteinExistence type="predicted"/>
<dbReference type="Proteomes" id="UP001345013">
    <property type="component" value="Unassembled WGS sequence"/>
</dbReference>
<evidence type="ECO:0000256" key="1">
    <source>
        <dbReference type="SAM" id="SignalP"/>
    </source>
</evidence>
<evidence type="ECO:0000313" key="3">
    <source>
        <dbReference type="Proteomes" id="UP001345013"/>
    </source>
</evidence>
<dbReference type="EMBL" id="JAVRRG010000280">
    <property type="protein sequence ID" value="KAK5074523.1"/>
    <property type="molecule type" value="Genomic_DNA"/>
</dbReference>
<reference evidence="2 3" key="1">
    <citation type="submission" date="2023-08" db="EMBL/GenBank/DDBJ databases">
        <title>Black Yeasts Isolated from many extreme environments.</title>
        <authorList>
            <person name="Coleine C."/>
            <person name="Stajich J.E."/>
            <person name="Selbmann L."/>
        </authorList>
    </citation>
    <scope>NUCLEOTIDE SEQUENCE [LARGE SCALE GENOMIC DNA]</scope>
    <source>
        <strain evidence="2 3">CCFEE 5885</strain>
    </source>
</reference>
<evidence type="ECO:0000313" key="2">
    <source>
        <dbReference type="EMBL" id="KAK5074523.1"/>
    </source>
</evidence>
<keyword evidence="1" id="KW-0732">Signal</keyword>
<organism evidence="2 3">
    <name type="scientific">Lithohypha guttulata</name>
    <dbReference type="NCBI Taxonomy" id="1690604"/>
    <lineage>
        <taxon>Eukaryota</taxon>
        <taxon>Fungi</taxon>
        <taxon>Dikarya</taxon>
        <taxon>Ascomycota</taxon>
        <taxon>Pezizomycotina</taxon>
        <taxon>Eurotiomycetes</taxon>
        <taxon>Chaetothyriomycetidae</taxon>
        <taxon>Chaetothyriales</taxon>
        <taxon>Trichomeriaceae</taxon>
        <taxon>Lithohypha</taxon>
    </lineage>
</organism>
<name>A0ABR0JUU0_9EURO</name>
<accession>A0ABR0JUU0</accession>
<gene>
    <name evidence="2" type="ORF">LTR24_010142</name>
</gene>
<feature type="signal peptide" evidence="1">
    <location>
        <begin position="1"/>
        <end position="22"/>
    </location>
</feature>
<feature type="chain" id="PRO_5046026307" evidence="1">
    <location>
        <begin position="23"/>
        <end position="112"/>
    </location>
</feature>